<comment type="caution">
    <text evidence="1">The sequence shown here is derived from an EMBL/GenBank/DDBJ whole genome shotgun (WGS) entry which is preliminary data.</text>
</comment>
<gene>
    <name evidence="1" type="ORF">BGZ70_010194</name>
</gene>
<evidence type="ECO:0000313" key="1">
    <source>
        <dbReference type="EMBL" id="KAF9955537.1"/>
    </source>
</evidence>
<protein>
    <submittedName>
        <fullName evidence="1">Uncharacterized protein</fullName>
    </submittedName>
</protein>
<dbReference type="OrthoDB" id="2426591at2759"/>
<reference evidence="1" key="1">
    <citation type="journal article" date="2020" name="Fungal Divers.">
        <title>Resolving the Mortierellaceae phylogeny through synthesis of multi-gene phylogenetics and phylogenomics.</title>
        <authorList>
            <person name="Vandepol N."/>
            <person name="Liber J."/>
            <person name="Desiro A."/>
            <person name="Na H."/>
            <person name="Kennedy M."/>
            <person name="Barry K."/>
            <person name="Grigoriev I.V."/>
            <person name="Miller A.N."/>
            <person name="O'Donnell K."/>
            <person name="Stajich J.E."/>
            <person name="Bonito G."/>
        </authorList>
    </citation>
    <scope>NUCLEOTIDE SEQUENCE</scope>
    <source>
        <strain evidence="1">CK1249</strain>
    </source>
</reference>
<dbReference type="EMBL" id="JAAAHY010000899">
    <property type="protein sequence ID" value="KAF9955537.1"/>
    <property type="molecule type" value="Genomic_DNA"/>
</dbReference>
<dbReference type="Proteomes" id="UP000738359">
    <property type="component" value="Unassembled WGS sequence"/>
</dbReference>
<accession>A0A9P6LZI5</accession>
<organism evidence="1 2">
    <name type="scientific">Mortierella alpina</name>
    <name type="common">Oleaginous fungus</name>
    <name type="synonym">Mortierella renispora</name>
    <dbReference type="NCBI Taxonomy" id="64518"/>
    <lineage>
        <taxon>Eukaryota</taxon>
        <taxon>Fungi</taxon>
        <taxon>Fungi incertae sedis</taxon>
        <taxon>Mucoromycota</taxon>
        <taxon>Mortierellomycotina</taxon>
        <taxon>Mortierellomycetes</taxon>
        <taxon>Mortierellales</taxon>
        <taxon>Mortierellaceae</taxon>
        <taxon>Mortierella</taxon>
    </lineage>
</organism>
<keyword evidence="2" id="KW-1185">Reference proteome</keyword>
<evidence type="ECO:0000313" key="2">
    <source>
        <dbReference type="Proteomes" id="UP000738359"/>
    </source>
</evidence>
<proteinExistence type="predicted"/>
<dbReference type="AlphaFoldDB" id="A0A9P6LZI5"/>
<sequence>MACRSGVHGNTLGRYINTVLIQSATQLGGSVGNHAGGWGAARVLATVVPVWDELWAALDAEGESSVPMASCAAYALASDYAGEDVHCSTQADGKMRFVMYNHAAMTPVVLYDVTIRLEYFREGGQPQWSKNLIDMWRYLIMRHWEVDMDMCFDRYVRVYLRKRGNSINKSTCNSANISWDDVRNNKNTWRKAGNGAKRVM</sequence>
<name>A0A9P6LZI5_MORAP</name>